<keyword evidence="1" id="KW-0732">Signal</keyword>
<accession>A0AAD0W4L0</accession>
<evidence type="ECO:0000256" key="1">
    <source>
        <dbReference type="SAM" id="SignalP"/>
    </source>
</evidence>
<evidence type="ECO:0000313" key="3">
    <source>
        <dbReference type="Proteomes" id="UP000258102"/>
    </source>
</evidence>
<dbReference type="InterPro" id="IPR021559">
    <property type="entry name" value="DUF3019"/>
</dbReference>
<feature type="chain" id="PRO_5041990393" evidence="1">
    <location>
        <begin position="23"/>
        <end position="124"/>
    </location>
</feature>
<name>A0AAD0W4L0_PSEO7</name>
<dbReference type="EMBL" id="CP031761">
    <property type="protein sequence ID" value="AXR03575.1"/>
    <property type="molecule type" value="Genomic_DNA"/>
</dbReference>
<feature type="signal peptide" evidence="1">
    <location>
        <begin position="1"/>
        <end position="22"/>
    </location>
</feature>
<reference evidence="2 3" key="1">
    <citation type="submission" date="2018-08" db="EMBL/GenBank/DDBJ databases">
        <title>Whole Genome Sequences of Two Pseudoalteromonas piscicida Strains, DE1-A and DE2-A, which Exhibit Strong Antibacterial Activity against Vibrio vulnificus.</title>
        <authorList>
            <person name="Richards G.P."/>
            <person name="Needleman D.S."/>
            <person name="Watson M.A."/>
            <person name="Polson S.W."/>
        </authorList>
    </citation>
    <scope>NUCLEOTIDE SEQUENCE [LARGE SCALE GENOMIC DNA]</scope>
    <source>
        <strain evidence="2 3">DE2-A</strain>
    </source>
</reference>
<dbReference type="KEGG" id="ppis:B1L02_16855"/>
<protein>
    <submittedName>
        <fullName evidence="2">DUF3019 domain-containing protein</fullName>
    </submittedName>
</protein>
<dbReference type="AlphaFoldDB" id="A0AAD0W4L0"/>
<dbReference type="RefSeq" id="WP_088531950.1">
    <property type="nucleotide sequence ID" value="NZ_CP021646.1"/>
</dbReference>
<evidence type="ECO:0000313" key="2">
    <source>
        <dbReference type="EMBL" id="AXR03575.1"/>
    </source>
</evidence>
<gene>
    <name evidence="2" type="ORF">D0511_16930</name>
</gene>
<sequence length="124" mass="13575">MFIGFFISPLILSAALAGGAEAMLDVAPHICVQNKHAAACTMEIEVTASSTNHSQLCIEIAVKKELKACYNSNKISVTYRVTLENTTTISLTNNDGEVLISKKLDVAKLATKNYRIRRRFGWGI</sequence>
<organism evidence="2 3">
    <name type="scientific">Pseudoalteromonas piscicida</name>
    <dbReference type="NCBI Taxonomy" id="43662"/>
    <lineage>
        <taxon>Bacteria</taxon>
        <taxon>Pseudomonadati</taxon>
        <taxon>Pseudomonadota</taxon>
        <taxon>Gammaproteobacteria</taxon>
        <taxon>Alteromonadales</taxon>
        <taxon>Pseudoalteromonadaceae</taxon>
        <taxon>Pseudoalteromonas</taxon>
    </lineage>
</organism>
<dbReference type="Proteomes" id="UP000258102">
    <property type="component" value="Chromosome 1"/>
</dbReference>
<proteinExistence type="predicted"/>
<dbReference type="Pfam" id="PF11456">
    <property type="entry name" value="DUF3019"/>
    <property type="match status" value="1"/>
</dbReference>